<dbReference type="Gene3D" id="1.10.287.650">
    <property type="entry name" value="L27 domain"/>
    <property type="match status" value="1"/>
</dbReference>
<reference evidence="2 3" key="1">
    <citation type="submission" date="2018-06" db="EMBL/GenBank/DDBJ databases">
        <title>Genomic Encyclopedia of Archaeal and Bacterial Type Strains, Phase II (KMG-II): from individual species to whole genera.</title>
        <authorList>
            <person name="Goeker M."/>
        </authorList>
    </citation>
    <scope>NUCLEOTIDE SEQUENCE [LARGE SCALE GENOMIC DNA]</scope>
    <source>
        <strain evidence="2 3">DSM 21851</strain>
    </source>
</reference>
<keyword evidence="1" id="KW-0732">Signal</keyword>
<protein>
    <submittedName>
        <fullName evidence="2">Membrane dipeptidase</fullName>
    </submittedName>
</protein>
<dbReference type="AlphaFoldDB" id="A0A327WPM6"/>
<evidence type="ECO:0000256" key="1">
    <source>
        <dbReference type="SAM" id="SignalP"/>
    </source>
</evidence>
<accession>A0A327WPM6</accession>
<dbReference type="Gene3D" id="3.20.20.140">
    <property type="entry name" value="Metal-dependent hydrolases"/>
    <property type="match status" value="1"/>
</dbReference>
<dbReference type="EMBL" id="QLMC01000007">
    <property type="protein sequence ID" value="RAJ92658.1"/>
    <property type="molecule type" value="Genomic_DNA"/>
</dbReference>
<dbReference type="PANTHER" id="PTHR10443">
    <property type="entry name" value="MICROSOMAL DIPEPTIDASE"/>
    <property type="match status" value="1"/>
</dbReference>
<feature type="chain" id="PRO_5016468204" evidence="1">
    <location>
        <begin position="36"/>
        <end position="437"/>
    </location>
</feature>
<dbReference type="Pfam" id="PF01244">
    <property type="entry name" value="Peptidase_M19"/>
    <property type="match status" value="1"/>
</dbReference>
<dbReference type="PROSITE" id="PS51365">
    <property type="entry name" value="RENAL_DIPEPTIDASE_2"/>
    <property type="match status" value="1"/>
</dbReference>
<organism evidence="2 3">
    <name type="scientific">Larkinella arboricola</name>
    <dbReference type="NCBI Taxonomy" id="643671"/>
    <lineage>
        <taxon>Bacteria</taxon>
        <taxon>Pseudomonadati</taxon>
        <taxon>Bacteroidota</taxon>
        <taxon>Cytophagia</taxon>
        <taxon>Cytophagales</taxon>
        <taxon>Spirosomataceae</taxon>
        <taxon>Larkinella</taxon>
    </lineage>
</organism>
<dbReference type="GO" id="GO:0006508">
    <property type="term" value="P:proteolysis"/>
    <property type="evidence" value="ECO:0007669"/>
    <property type="project" value="InterPro"/>
</dbReference>
<proteinExistence type="predicted"/>
<dbReference type="SUPFAM" id="SSF51556">
    <property type="entry name" value="Metallo-dependent hydrolases"/>
    <property type="match status" value="1"/>
</dbReference>
<dbReference type="GO" id="GO:0070573">
    <property type="term" value="F:metallodipeptidase activity"/>
    <property type="evidence" value="ECO:0007669"/>
    <property type="project" value="InterPro"/>
</dbReference>
<dbReference type="InterPro" id="IPR008257">
    <property type="entry name" value="Pept_M19"/>
</dbReference>
<evidence type="ECO:0000313" key="2">
    <source>
        <dbReference type="EMBL" id="RAJ92658.1"/>
    </source>
</evidence>
<feature type="signal peptide" evidence="1">
    <location>
        <begin position="1"/>
        <end position="35"/>
    </location>
</feature>
<keyword evidence="3" id="KW-1185">Reference proteome</keyword>
<gene>
    <name evidence="2" type="ORF">LX87_04988</name>
</gene>
<comment type="caution">
    <text evidence="2">The sequence shown here is derived from an EMBL/GenBank/DDBJ whole genome shotgun (WGS) entry which is preliminary data.</text>
</comment>
<dbReference type="InterPro" id="IPR032466">
    <property type="entry name" value="Metal_Hydrolase"/>
</dbReference>
<dbReference type="Proteomes" id="UP000248790">
    <property type="component" value="Unassembled WGS sequence"/>
</dbReference>
<dbReference type="CDD" id="cd01301">
    <property type="entry name" value="rDP_like"/>
    <property type="match status" value="1"/>
</dbReference>
<name>A0A327WPM6_LARAB</name>
<dbReference type="PANTHER" id="PTHR10443:SF12">
    <property type="entry name" value="DIPEPTIDASE"/>
    <property type="match status" value="1"/>
</dbReference>
<sequence length="437" mass="48410">MAYPLLFSTSNQLFTMKNWLYPTLLACLSTGVSLAADDDKELLKKAKKIHEKAFTVDTHADTPMLLSRGGFDVTKENDPRTTNSKVDYPRMRKGGLDAIFWAVYLGQGPRTPEGHEAAKQKALGIFDAIETTLKKTSSEAELATTPQDALRIGKTGKRVIFIGVENGYPMGHDISMLKKFYDRGARYMTLCHSSNNDICDSSTDPKGPEYQGLSPLGEQVVTEMNRLGMMIDVSHVSDSTFYDVIRLSKVPIIASHSGAKAVCDHPRNLTDDMLKALAKNGGVVQLNLLSDYVKTIPPSPEREAAQKALFEKWGVKDRRSMMGAMSKLSEEDQQKARAEFMDLNKKYPAQLATVKDAVDHIDHIVKLIGIDHVGMGADFDGGGALADCFDVSQYENFTVEFVRRGYSRKGIEKIWSGNFFRVMKAVEKGVTTEMLGK</sequence>
<evidence type="ECO:0000313" key="3">
    <source>
        <dbReference type="Proteomes" id="UP000248790"/>
    </source>
</evidence>